<dbReference type="PANTHER" id="PTHR12276:SF45">
    <property type="entry name" value="CLATHRIN INTERACTOR 1"/>
    <property type="match status" value="1"/>
</dbReference>
<dbReference type="InterPro" id="IPR013809">
    <property type="entry name" value="ENTH"/>
</dbReference>
<evidence type="ECO:0000313" key="3">
    <source>
        <dbReference type="EMBL" id="ESU44163.1"/>
    </source>
</evidence>
<dbReference type="GO" id="GO:0005768">
    <property type="term" value="C:endosome"/>
    <property type="evidence" value="ECO:0007669"/>
    <property type="project" value="TreeGrafter"/>
</dbReference>
<dbReference type="EMBL" id="AHHH01000028">
    <property type="protein sequence ID" value="ESU44163.1"/>
    <property type="molecule type" value="Genomic_DNA"/>
</dbReference>
<evidence type="ECO:0000313" key="4">
    <source>
        <dbReference type="Proteomes" id="UP000018040"/>
    </source>
</evidence>
<reference evidence="3 4" key="2">
    <citation type="journal article" date="2013" name="Genome Biol. Evol.">
        <title>Genome sequencing of Giardia lamblia genotypes A2 and B isolates (DH and GS) and comparative analysis with the genomes of genotypes A1 and E (WB and Pig).</title>
        <authorList>
            <person name="Adam R.D."/>
            <person name="Dahlstrom E.W."/>
            <person name="Martens C.A."/>
            <person name="Bruno D.P."/>
            <person name="Barbian K.D."/>
            <person name="Ricklefs S.M."/>
            <person name="Hernandez M.M."/>
            <person name="Narla N.P."/>
            <person name="Patel R.B."/>
            <person name="Porcella S.F."/>
            <person name="Nash T.E."/>
        </authorList>
    </citation>
    <scope>NUCLEOTIDE SEQUENCE [LARGE SCALE GENOMIC DNA]</scope>
    <source>
        <strain evidence="3 4">GS</strain>
    </source>
</reference>
<dbReference type="AlphaFoldDB" id="V6TZ18"/>
<name>V6TZ18_GIAIN</name>
<dbReference type="GO" id="GO:0030125">
    <property type="term" value="C:clathrin vesicle coat"/>
    <property type="evidence" value="ECO:0007669"/>
    <property type="project" value="TreeGrafter"/>
</dbReference>
<sequence length="442" mass="49522">VRDVILYLSLVTIYTRLSLPSRITNKYARKKMPAKENMQNFFGKVDRTFKRQSEEEYRVNQITSAKVSWGPSPEDMDDIVRYCEHHSARANVMKTIWSLLSSTNSKSWKQIYKTLLLIEHLLINASPDTVRDIQGHLNIIQTLEDFRYKDEEGVDRGINVRKRAETVRELAMSDDIDDKRRNAADTRQRYADVVQNNASGIGANFSVKQKVPIYTSSESVAMHGKGQNESFLSRPADGSMSMASHSTMPTMGLQEPNASISYASQQSMSQTSMTAGMGMGMGAQRPMGMPRPAGAIPMPANPMQRMQQPSAMQPMAQMAPAAQPAAPIQQLQMLTPQQMMAMSSEQLQAYQQQMMAQQQQMLAMMQQQQQPPQQQQAMLPMQQQQQMPAQPYQPQAVLQNTASFPSAVPAPQVQQPIQQFQPPAQPAAPAQTNNIADLMSFF</sequence>
<dbReference type="VEuPathDB" id="GiardiaDB:GL50581_49"/>
<organism evidence="3 4">
    <name type="scientific">Giardia intestinalis</name>
    <name type="common">Giardia lamblia</name>
    <dbReference type="NCBI Taxonomy" id="5741"/>
    <lineage>
        <taxon>Eukaryota</taxon>
        <taxon>Metamonada</taxon>
        <taxon>Diplomonadida</taxon>
        <taxon>Hexamitidae</taxon>
        <taxon>Giardiinae</taxon>
        <taxon>Giardia</taxon>
    </lineage>
</organism>
<comment type="caution">
    <text evidence="3">The sequence shown here is derived from an EMBL/GenBank/DDBJ whole genome shotgun (WGS) entry which is preliminary data.</text>
</comment>
<dbReference type="VEuPathDB" id="GiardiaDB:GL50803_003256"/>
<feature type="non-terminal residue" evidence="3">
    <location>
        <position position="1"/>
    </location>
</feature>
<dbReference type="PROSITE" id="PS50942">
    <property type="entry name" value="ENTH"/>
    <property type="match status" value="1"/>
</dbReference>
<dbReference type="CDD" id="cd03571">
    <property type="entry name" value="ENTH"/>
    <property type="match status" value="1"/>
</dbReference>
<dbReference type="Proteomes" id="UP000018040">
    <property type="component" value="Unassembled WGS sequence"/>
</dbReference>
<dbReference type="VEuPathDB" id="GiardiaDB:QR46_1178"/>
<dbReference type="GO" id="GO:0005886">
    <property type="term" value="C:plasma membrane"/>
    <property type="evidence" value="ECO:0007669"/>
    <property type="project" value="TreeGrafter"/>
</dbReference>
<dbReference type="GO" id="GO:0030276">
    <property type="term" value="F:clathrin binding"/>
    <property type="evidence" value="ECO:0007669"/>
    <property type="project" value="TreeGrafter"/>
</dbReference>
<dbReference type="GO" id="GO:0005543">
    <property type="term" value="F:phospholipid binding"/>
    <property type="evidence" value="ECO:0007669"/>
    <property type="project" value="TreeGrafter"/>
</dbReference>
<dbReference type="PANTHER" id="PTHR12276">
    <property type="entry name" value="EPSIN/ENT-RELATED"/>
    <property type="match status" value="1"/>
</dbReference>
<feature type="domain" description="ENTH" evidence="2">
    <location>
        <begin position="47"/>
        <end position="181"/>
    </location>
</feature>
<dbReference type="SMART" id="SM00273">
    <property type="entry name" value="ENTH"/>
    <property type="match status" value="1"/>
</dbReference>
<dbReference type="VEuPathDB" id="GiardiaDB:DHA2_151051"/>
<protein>
    <submittedName>
        <fullName evidence="3">Eh domain binding protein epsin</fullName>
    </submittedName>
</protein>
<dbReference type="GO" id="GO:0006897">
    <property type="term" value="P:endocytosis"/>
    <property type="evidence" value="ECO:0007669"/>
    <property type="project" value="TreeGrafter"/>
</dbReference>
<gene>
    <name evidence="3" type="ORF">GSB_151711</name>
</gene>
<evidence type="ECO:0000259" key="2">
    <source>
        <dbReference type="PROSITE" id="PS50942"/>
    </source>
</evidence>
<proteinExistence type="predicted"/>
<dbReference type="Gene3D" id="1.25.40.90">
    <property type="match status" value="1"/>
</dbReference>
<evidence type="ECO:0000256" key="1">
    <source>
        <dbReference type="SAM" id="MobiDB-lite"/>
    </source>
</evidence>
<dbReference type="SUPFAM" id="SSF48464">
    <property type="entry name" value="ENTH/VHS domain"/>
    <property type="match status" value="1"/>
</dbReference>
<dbReference type="OrthoDB" id="4033880at2759"/>
<dbReference type="Pfam" id="PF01417">
    <property type="entry name" value="ENTH"/>
    <property type="match status" value="1"/>
</dbReference>
<reference evidence="4" key="1">
    <citation type="submission" date="2012-02" db="EMBL/GenBank/DDBJ databases">
        <title>Genome sequencing of Giardia lamblia Genotypes A2 and B isolates (DH and GS) and comparative analysis with the genomes of Genotypes A1 and E (WB and Pig).</title>
        <authorList>
            <person name="Adam R."/>
            <person name="Dahlstrom E."/>
            <person name="Martens C."/>
            <person name="Bruno D."/>
            <person name="Barbian K."/>
            <person name="Porcella S.F."/>
            <person name="Nash T."/>
        </authorList>
    </citation>
    <scope>NUCLEOTIDE SEQUENCE</scope>
    <source>
        <strain evidence="4">GS</strain>
    </source>
</reference>
<dbReference type="InterPro" id="IPR008942">
    <property type="entry name" value="ENTH_VHS"/>
</dbReference>
<feature type="region of interest" description="Disordered" evidence="1">
    <location>
        <begin position="366"/>
        <end position="394"/>
    </location>
</feature>
<accession>V6TZ18</accession>